<dbReference type="EMBL" id="FMBA01000026">
    <property type="protein sequence ID" value="SCC11869.1"/>
    <property type="molecule type" value="Genomic_DNA"/>
</dbReference>
<dbReference type="Proteomes" id="UP000199698">
    <property type="component" value="Unassembled WGS sequence"/>
</dbReference>
<dbReference type="OrthoDB" id="7064885at2"/>
<protein>
    <submittedName>
        <fullName evidence="1">Uncharacterized protein</fullName>
    </submittedName>
</protein>
<evidence type="ECO:0000313" key="1">
    <source>
        <dbReference type="EMBL" id="SCC11869.1"/>
    </source>
</evidence>
<name>A0A1C4BY86_9GAMM</name>
<keyword evidence="2" id="KW-1185">Reference proteome</keyword>
<gene>
    <name evidence="1" type="ORF">GA0061080_102644</name>
</gene>
<accession>A0A1C4BY86</accession>
<proteinExistence type="predicted"/>
<dbReference type="AlphaFoldDB" id="A0A1C4BY86"/>
<dbReference type="STRING" id="1798183.GA0061080_102644"/>
<reference evidence="2" key="1">
    <citation type="submission" date="2016-08" db="EMBL/GenBank/DDBJ databases">
        <authorList>
            <person name="Varghese N."/>
            <person name="Submissions Spin"/>
        </authorList>
    </citation>
    <scope>NUCLEOTIDE SEQUENCE [LARGE SCALE GENOMIC DNA]</scope>
    <source>
        <strain evidence="2">R-53144</strain>
    </source>
</reference>
<organism evidence="1 2">
    <name type="scientific">Gilliamella intestini</name>
    <dbReference type="NCBI Taxonomy" id="1798183"/>
    <lineage>
        <taxon>Bacteria</taxon>
        <taxon>Pseudomonadati</taxon>
        <taxon>Pseudomonadota</taxon>
        <taxon>Gammaproteobacteria</taxon>
        <taxon>Orbales</taxon>
        <taxon>Orbaceae</taxon>
        <taxon>Gilliamella</taxon>
    </lineage>
</organism>
<sequence>MNNLMFTVHTCFEKFVVKNKLDFSLVRDPSIKALNNYVENDTAQIFDVFAQGFRSAIEYQLTQGKSD</sequence>
<dbReference type="RefSeq" id="WP_091123797.1">
    <property type="nucleotide sequence ID" value="NZ_FMBA01000026.1"/>
</dbReference>
<evidence type="ECO:0000313" key="2">
    <source>
        <dbReference type="Proteomes" id="UP000199698"/>
    </source>
</evidence>